<dbReference type="InterPro" id="IPR037523">
    <property type="entry name" value="VOC_core"/>
</dbReference>
<feature type="domain" description="VOC" evidence="1">
    <location>
        <begin position="4"/>
        <end position="111"/>
    </location>
</feature>
<evidence type="ECO:0000313" key="2">
    <source>
        <dbReference type="EMBL" id="MEU8136945.1"/>
    </source>
</evidence>
<dbReference type="InterPro" id="IPR029068">
    <property type="entry name" value="Glyas_Bleomycin-R_OHBP_Dase"/>
</dbReference>
<sequence>MLLGLRTVVYPATDLAAATAWYAQVLGFEPYFAEPYYVGFDVGGYELALQPIELLGELPVTYWGVEDADSALALLLERGAEPHAAVREVGGGIRVATVLDPQGSVLGVMENPHFSVG</sequence>
<dbReference type="PROSITE" id="PS51819">
    <property type="entry name" value="VOC"/>
    <property type="match status" value="1"/>
</dbReference>
<dbReference type="InterPro" id="IPR004360">
    <property type="entry name" value="Glyas_Fos-R_dOase_dom"/>
</dbReference>
<proteinExistence type="predicted"/>
<protein>
    <submittedName>
        <fullName evidence="2">VOC family protein</fullName>
    </submittedName>
</protein>
<dbReference type="CDD" id="cd06587">
    <property type="entry name" value="VOC"/>
    <property type="match status" value="1"/>
</dbReference>
<keyword evidence="3" id="KW-1185">Reference proteome</keyword>
<dbReference type="EMBL" id="JBEZFP010000075">
    <property type="protein sequence ID" value="MEU8136945.1"/>
    <property type="molecule type" value="Genomic_DNA"/>
</dbReference>
<dbReference type="RefSeq" id="WP_358358078.1">
    <property type="nucleotide sequence ID" value="NZ_JBEZFP010000075.1"/>
</dbReference>
<evidence type="ECO:0000313" key="3">
    <source>
        <dbReference type="Proteomes" id="UP001551482"/>
    </source>
</evidence>
<accession>A0ABV3DMF9</accession>
<dbReference type="Pfam" id="PF00903">
    <property type="entry name" value="Glyoxalase"/>
    <property type="match status" value="1"/>
</dbReference>
<evidence type="ECO:0000259" key="1">
    <source>
        <dbReference type="PROSITE" id="PS51819"/>
    </source>
</evidence>
<dbReference type="SUPFAM" id="SSF54593">
    <property type="entry name" value="Glyoxalase/Bleomycin resistance protein/Dihydroxybiphenyl dioxygenase"/>
    <property type="match status" value="1"/>
</dbReference>
<dbReference type="Gene3D" id="3.10.180.10">
    <property type="entry name" value="2,3-Dihydroxybiphenyl 1,2-Dioxygenase, domain 1"/>
    <property type="match status" value="1"/>
</dbReference>
<dbReference type="Proteomes" id="UP001551482">
    <property type="component" value="Unassembled WGS sequence"/>
</dbReference>
<reference evidence="2 3" key="1">
    <citation type="submission" date="2024-06" db="EMBL/GenBank/DDBJ databases">
        <title>The Natural Products Discovery Center: Release of the First 8490 Sequenced Strains for Exploring Actinobacteria Biosynthetic Diversity.</title>
        <authorList>
            <person name="Kalkreuter E."/>
            <person name="Kautsar S.A."/>
            <person name="Yang D."/>
            <person name="Bader C.D."/>
            <person name="Teijaro C.N."/>
            <person name="Fluegel L."/>
            <person name="Davis C.M."/>
            <person name="Simpson J.R."/>
            <person name="Lauterbach L."/>
            <person name="Steele A.D."/>
            <person name="Gui C."/>
            <person name="Meng S."/>
            <person name="Li G."/>
            <person name="Viehrig K."/>
            <person name="Ye F."/>
            <person name="Su P."/>
            <person name="Kiefer A.F."/>
            <person name="Nichols A."/>
            <person name="Cepeda A.J."/>
            <person name="Yan W."/>
            <person name="Fan B."/>
            <person name="Jiang Y."/>
            <person name="Adhikari A."/>
            <person name="Zheng C.-J."/>
            <person name="Schuster L."/>
            <person name="Cowan T.M."/>
            <person name="Smanski M.J."/>
            <person name="Chevrette M.G."/>
            <person name="De Carvalho L.P.S."/>
            <person name="Shen B."/>
        </authorList>
    </citation>
    <scope>NUCLEOTIDE SEQUENCE [LARGE SCALE GENOMIC DNA]</scope>
    <source>
        <strain evidence="2 3">NPDC048946</strain>
    </source>
</reference>
<organism evidence="2 3">
    <name type="scientific">Streptodolium elevatio</name>
    <dbReference type="NCBI Taxonomy" id="3157996"/>
    <lineage>
        <taxon>Bacteria</taxon>
        <taxon>Bacillati</taxon>
        <taxon>Actinomycetota</taxon>
        <taxon>Actinomycetes</taxon>
        <taxon>Kitasatosporales</taxon>
        <taxon>Streptomycetaceae</taxon>
        <taxon>Streptodolium</taxon>
    </lineage>
</organism>
<gene>
    <name evidence="2" type="ORF">AB0C36_25960</name>
</gene>
<comment type="caution">
    <text evidence="2">The sequence shown here is derived from an EMBL/GenBank/DDBJ whole genome shotgun (WGS) entry which is preliminary data.</text>
</comment>
<name>A0ABV3DMF9_9ACTN</name>